<keyword evidence="4" id="KW-1185">Reference proteome</keyword>
<accession>A0A285TNI6</accession>
<dbReference type="EMBL" id="OBMQ01000017">
    <property type="protein sequence ID" value="SOC24338.1"/>
    <property type="molecule type" value="Genomic_DNA"/>
</dbReference>
<dbReference type="Pfam" id="PF00561">
    <property type="entry name" value="Abhydrolase_1"/>
    <property type="match status" value="1"/>
</dbReference>
<keyword evidence="1" id="KW-0812">Transmembrane</keyword>
<evidence type="ECO:0000259" key="2">
    <source>
        <dbReference type="Pfam" id="PF00561"/>
    </source>
</evidence>
<protein>
    <submittedName>
        <fullName evidence="3">Pimeloyl-ACP methyl ester carboxylesterase</fullName>
    </submittedName>
</protein>
<gene>
    <name evidence="3" type="ORF">SAMN05880501_11713</name>
</gene>
<keyword evidence="1" id="KW-1133">Transmembrane helix</keyword>
<dbReference type="InterPro" id="IPR000073">
    <property type="entry name" value="AB_hydrolase_1"/>
</dbReference>
<dbReference type="Gene3D" id="3.40.50.1820">
    <property type="entry name" value="alpha/beta hydrolase"/>
    <property type="match status" value="1"/>
</dbReference>
<feature type="transmembrane region" description="Helical" evidence="1">
    <location>
        <begin position="12"/>
        <end position="30"/>
    </location>
</feature>
<dbReference type="PANTHER" id="PTHR46438:SF11">
    <property type="entry name" value="LIPASE-RELATED"/>
    <property type="match status" value="1"/>
</dbReference>
<name>A0A285TNI6_9BACL</name>
<evidence type="ECO:0000256" key="1">
    <source>
        <dbReference type="SAM" id="Phobius"/>
    </source>
</evidence>
<dbReference type="RefSeq" id="WP_237658472.1">
    <property type="nucleotide sequence ID" value="NZ_OBMQ01000017.1"/>
</dbReference>
<reference evidence="4" key="1">
    <citation type="submission" date="2017-08" db="EMBL/GenBank/DDBJ databases">
        <authorList>
            <person name="Varghese N."/>
            <person name="Submissions S."/>
        </authorList>
    </citation>
    <scope>NUCLEOTIDE SEQUENCE [LARGE SCALE GENOMIC DNA]</scope>
    <source>
        <strain evidence="4">JC22</strain>
    </source>
</reference>
<dbReference type="InterPro" id="IPR029058">
    <property type="entry name" value="AB_hydrolase_fold"/>
</dbReference>
<keyword evidence="1" id="KW-0472">Membrane</keyword>
<evidence type="ECO:0000313" key="4">
    <source>
        <dbReference type="Proteomes" id="UP000219636"/>
    </source>
</evidence>
<feature type="domain" description="AB hydrolase-1" evidence="2">
    <location>
        <begin position="63"/>
        <end position="187"/>
    </location>
</feature>
<dbReference type="SUPFAM" id="SSF53474">
    <property type="entry name" value="alpha/beta-Hydrolases"/>
    <property type="match status" value="1"/>
</dbReference>
<organism evidence="3 4">
    <name type="scientific">Ureibacillus xyleni</name>
    <dbReference type="NCBI Taxonomy" id="614648"/>
    <lineage>
        <taxon>Bacteria</taxon>
        <taxon>Bacillati</taxon>
        <taxon>Bacillota</taxon>
        <taxon>Bacilli</taxon>
        <taxon>Bacillales</taxon>
        <taxon>Caryophanaceae</taxon>
        <taxon>Ureibacillus</taxon>
    </lineage>
</organism>
<dbReference type="PANTHER" id="PTHR46438">
    <property type="entry name" value="ALPHA/BETA-HYDROLASES SUPERFAMILY PROTEIN"/>
    <property type="match status" value="1"/>
</dbReference>
<sequence length="323" mass="37076">MKRKIWIVVRNLLLILLSIFLLWMIINLIMTKYEQKKYQAIGHYVEVEGKKMHVYEKGEGEHTVVLLSGLGTTAPALDFEPLINEIEKNNKVVVIEPFGYGWSDVTKKERTVENIVEEIRVALQKSKIEGPYILMPHSVSGIYSMYYANQYPDEVEAVIGIDSTLPMATEYFQETAPSLPGFLKFVAPTGIARAAVNIIPDNFLPIAAEGTYSNENLSMTKRLSAWKAYNRNVIEEAQQLGNNIEKTKNMTFPSTMPVLMFTTEEDQVNEEGKSNITFYQEQLRNQEISKLITLEGHHYLHWTQYQEMSEQVDKFIKSYTEAK</sequence>
<dbReference type="Proteomes" id="UP000219636">
    <property type="component" value="Unassembled WGS sequence"/>
</dbReference>
<dbReference type="AlphaFoldDB" id="A0A285TNI6"/>
<evidence type="ECO:0000313" key="3">
    <source>
        <dbReference type="EMBL" id="SOC24338.1"/>
    </source>
</evidence>
<proteinExistence type="predicted"/>